<dbReference type="Pfam" id="PF24678">
    <property type="entry name" value="DUF7658"/>
    <property type="match status" value="1"/>
</dbReference>
<protein>
    <recommendedName>
        <fullName evidence="1">DUF7658 domain-containing protein</fullName>
    </recommendedName>
</protein>
<evidence type="ECO:0000313" key="2">
    <source>
        <dbReference type="Proteomes" id="UP000887564"/>
    </source>
</evidence>
<evidence type="ECO:0000259" key="1">
    <source>
        <dbReference type="Pfam" id="PF24678"/>
    </source>
</evidence>
<reference evidence="3" key="1">
    <citation type="submission" date="2022-11" db="UniProtKB">
        <authorList>
            <consortium name="WormBaseParasite"/>
        </authorList>
    </citation>
    <scope>IDENTIFICATION</scope>
</reference>
<dbReference type="InterPro" id="IPR056075">
    <property type="entry name" value="DUF7658"/>
</dbReference>
<dbReference type="AlphaFoldDB" id="A0A914RB15"/>
<dbReference type="WBParaSite" id="PEQ_0000346601-mRNA-1">
    <property type="protein sequence ID" value="PEQ_0000346601-mRNA-1"/>
    <property type="gene ID" value="PEQ_0000346601"/>
</dbReference>
<name>A0A914RB15_PAREQ</name>
<organism evidence="2 3">
    <name type="scientific">Parascaris equorum</name>
    <name type="common">Equine roundworm</name>
    <dbReference type="NCBI Taxonomy" id="6256"/>
    <lineage>
        <taxon>Eukaryota</taxon>
        <taxon>Metazoa</taxon>
        <taxon>Ecdysozoa</taxon>
        <taxon>Nematoda</taxon>
        <taxon>Chromadorea</taxon>
        <taxon>Rhabditida</taxon>
        <taxon>Spirurina</taxon>
        <taxon>Ascaridomorpha</taxon>
        <taxon>Ascaridoidea</taxon>
        <taxon>Ascarididae</taxon>
        <taxon>Parascaris</taxon>
    </lineage>
</organism>
<feature type="domain" description="DUF7658" evidence="1">
    <location>
        <begin position="2"/>
        <end position="135"/>
    </location>
</feature>
<sequence>MLNQNIPTDNMFTTSREEDKKYEVFPEASMKSGPIYRTAEEYEVGPYRFVPRTGQMLHQLLQTCRDLQQNQQVNLQPLQSTLTEQYGIAHCPDNPSQIIQECGDNIPCLYDYTMLNARVLGLEALNTWNAFTLERLEATRQCSFSSVFLSYFSQNLFYKTSLVGECIFWIRIWPVNTLTYLSIINVVKDF</sequence>
<evidence type="ECO:0000313" key="3">
    <source>
        <dbReference type="WBParaSite" id="PEQ_0000346601-mRNA-1"/>
    </source>
</evidence>
<dbReference type="Proteomes" id="UP000887564">
    <property type="component" value="Unplaced"/>
</dbReference>
<accession>A0A914RB15</accession>
<keyword evidence="2" id="KW-1185">Reference proteome</keyword>
<proteinExistence type="predicted"/>